<comment type="caution">
    <text evidence="1">The sequence shown here is derived from an EMBL/GenBank/DDBJ whole genome shotgun (WGS) entry which is preliminary data.</text>
</comment>
<keyword evidence="2" id="KW-1185">Reference proteome</keyword>
<sequence>MAFDIEFTRTFKHLPWTDNVDRVTAGGDNGFNVRFQALEADLDTLHDRFLKVTAALNSLASGAGSDRVITVSPLFVSTAGNPWDLSTVGIARKLAASSDAIGAVQVALPAAGVVSSLTVSGTNVGTGQLTVQLVARDTHGTAKTIAEVDITGTASTAPFTVTQPANPNSIDPASSYFLVAEGASRTTTDSITITGLQIACKAA</sequence>
<evidence type="ECO:0000313" key="1">
    <source>
        <dbReference type="EMBL" id="KZM73227.1"/>
    </source>
</evidence>
<dbReference type="EMBL" id="LWGR01000007">
    <property type="protein sequence ID" value="KZM73227.1"/>
    <property type="molecule type" value="Genomic_DNA"/>
</dbReference>
<dbReference type="AlphaFoldDB" id="A0A164MC34"/>
<protein>
    <submittedName>
        <fullName evidence="1">Uncharacterized protein</fullName>
    </submittedName>
</protein>
<accession>A0A164MC34</accession>
<evidence type="ECO:0000313" key="2">
    <source>
        <dbReference type="Proteomes" id="UP000076512"/>
    </source>
</evidence>
<reference evidence="1 2" key="1">
    <citation type="submission" date="2016-04" db="EMBL/GenBank/DDBJ databases">
        <authorList>
            <person name="Evans L.H."/>
            <person name="Alamgir A."/>
            <person name="Owens N."/>
            <person name="Weber N.D."/>
            <person name="Virtaneva K."/>
            <person name="Barbian K."/>
            <person name="Babar A."/>
            <person name="Rosenke K."/>
        </authorList>
    </citation>
    <scope>NUCLEOTIDE SEQUENCE [LARGE SCALE GENOMIC DNA]</scope>
    <source>
        <strain evidence="1 2">IFM 0406</strain>
    </source>
</reference>
<gene>
    <name evidence="1" type="ORF">AWN90_31610</name>
</gene>
<proteinExistence type="predicted"/>
<name>A0A164MC34_9NOCA</name>
<dbReference type="OrthoDB" id="3321691at2"/>
<organism evidence="1 2">
    <name type="scientific">Nocardia terpenica</name>
    <dbReference type="NCBI Taxonomy" id="455432"/>
    <lineage>
        <taxon>Bacteria</taxon>
        <taxon>Bacillati</taxon>
        <taxon>Actinomycetota</taxon>
        <taxon>Actinomycetes</taxon>
        <taxon>Mycobacteriales</taxon>
        <taxon>Nocardiaceae</taxon>
        <taxon>Nocardia</taxon>
    </lineage>
</organism>
<dbReference type="Proteomes" id="UP000076512">
    <property type="component" value="Unassembled WGS sequence"/>
</dbReference>
<dbReference type="STRING" id="455432.AWN90_31610"/>
<dbReference type="RefSeq" id="WP_067590160.1">
    <property type="nucleotide sequence ID" value="NZ_JABMCZ010000004.1"/>
</dbReference>